<feature type="repeat" description="TPR" evidence="1">
    <location>
        <begin position="200"/>
        <end position="233"/>
    </location>
</feature>
<dbReference type="STRING" id="1121449.SAMN02745704_00399"/>
<keyword evidence="3" id="KW-1185">Reference proteome</keyword>
<accession>A0A1T4W5D1</accession>
<name>A0A1T4W5D1_9BACT</name>
<dbReference type="InterPro" id="IPR019734">
    <property type="entry name" value="TPR_rpt"/>
</dbReference>
<feature type="repeat" description="TPR" evidence="1">
    <location>
        <begin position="128"/>
        <end position="161"/>
    </location>
</feature>
<dbReference type="SUPFAM" id="SSF48452">
    <property type="entry name" value="TPR-like"/>
    <property type="match status" value="1"/>
</dbReference>
<protein>
    <submittedName>
        <fullName evidence="2">Tetratricopeptide repeat-containing protein</fullName>
    </submittedName>
</protein>
<evidence type="ECO:0000313" key="2">
    <source>
        <dbReference type="EMBL" id="SKA72466.1"/>
    </source>
</evidence>
<proteinExistence type="predicted"/>
<reference evidence="2 3" key="1">
    <citation type="submission" date="2017-02" db="EMBL/GenBank/DDBJ databases">
        <authorList>
            <person name="Peterson S.W."/>
        </authorList>
    </citation>
    <scope>NUCLEOTIDE SEQUENCE [LARGE SCALE GENOMIC DNA]</scope>
    <source>
        <strain evidence="2 3">DSM 16080</strain>
    </source>
</reference>
<feature type="repeat" description="TPR" evidence="1">
    <location>
        <begin position="166"/>
        <end position="199"/>
    </location>
</feature>
<evidence type="ECO:0000256" key="1">
    <source>
        <dbReference type="PROSITE-ProRule" id="PRU00339"/>
    </source>
</evidence>
<dbReference type="SMART" id="SM00028">
    <property type="entry name" value="TPR"/>
    <property type="match status" value="4"/>
</dbReference>
<dbReference type="PROSITE" id="PS50005">
    <property type="entry name" value="TPR"/>
    <property type="match status" value="3"/>
</dbReference>
<dbReference type="Proteomes" id="UP000190027">
    <property type="component" value="Unassembled WGS sequence"/>
</dbReference>
<dbReference type="OrthoDB" id="5469953at2"/>
<dbReference type="PANTHER" id="PTHR44998">
    <property type="match status" value="1"/>
</dbReference>
<sequence length="249" mass="28891">MTDQDTYPNDDLCGVFSIHKSMKIGTGSTQKRVQQRFNYLVRELDEENVEIQPLGEEYSPVGNTETITREDLLRDYMPEPGIWHEHVMPRIRAVQKHVARGDKFRKRGETFTAEYEYNKALGLDERNVRANFGIGLVYLQRGDEEKAHEVFQRVVDIDAAFEDEHKHLFNEFGINLRKGGLFDDAVHYYKRALEMAADDENLHYNLARAYYEKGDHPHAVRHLNAALAMNEQHAEALAFLRSLEKRGLV</sequence>
<dbReference type="Pfam" id="PF14559">
    <property type="entry name" value="TPR_19"/>
    <property type="match status" value="1"/>
</dbReference>
<dbReference type="RefSeq" id="WP_078715966.1">
    <property type="nucleotide sequence ID" value="NZ_FUYC01000001.1"/>
</dbReference>
<dbReference type="InterPro" id="IPR011990">
    <property type="entry name" value="TPR-like_helical_dom_sf"/>
</dbReference>
<dbReference type="Gene3D" id="1.25.40.10">
    <property type="entry name" value="Tetratricopeptide repeat domain"/>
    <property type="match status" value="2"/>
</dbReference>
<dbReference type="AlphaFoldDB" id="A0A1T4W5D1"/>
<keyword evidence="1" id="KW-0802">TPR repeat</keyword>
<dbReference type="Pfam" id="PF13432">
    <property type="entry name" value="TPR_16"/>
    <property type="match status" value="1"/>
</dbReference>
<evidence type="ECO:0000313" key="3">
    <source>
        <dbReference type="Proteomes" id="UP000190027"/>
    </source>
</evidence>
<gene>
    <name evidence="2" type="ORF">SAMN02745704_00399</name>
</gene>
<dbReference type="PANTHER" id="PTHR44998:SF1">
    <property type="entry name" value="UDP-N-ACETYLGLUCOSAMINE--PEPTIDE N-ACETYLGLUCOSAMINYLTRANSFERASE 110 KDA SUBUNIT"/>
    <property type="match status" value="1"/>
</dbReference>
<organism evidence="2 3">
    <name type="scientific">Paucidesulfovibrio gracilis DSM 16080</name>
    <dbReference type="NCBI Taxonomy" id="1121449"/>
    <lineage>
        <taxon>Bacteria</taxon>
        <taxon>Pseudomonadati</taxon>
        <taxon>Thermodesulfobacteriota</taxon>
        <taxon>Desulfovibrionia</taxon>
        <taxon>Desulfovibrionales</taxon>
        <taxon>Desulfovibrionaceae</taxon>
        <taxon>Paucidesulfovibrio</taxon>
    </lineage>
</organism>
<dbReference type="EMBL" id="FUYC01000001">
    <property type="protein sequence ID" value="SKA72466.1"/>
    <property type="molecule type" value="Genomic_DNA"/>
</dbReference>